<evidence type="ECO:0000256" key="1">
    <source>
        <dbReference type="SAM" id="MobiDB-lite"/>
    </source>
</evidence>
<name>A0AAP3DIN0_BRELA</name>
<organism evidence="3 4">
    <name type="scientific">Brevibacillus laterosporus</name>
    <name type="common">Bacillus laterosporus</name>
    <dbReference type="NCBI Taxonomy" id="1465"/>
    <lineage>
        <taxon>Bacteria</taxon>
        <taxon>Bacillati</taxon>
        <taxon>Bacillota</taxon>
        <taxon>Bacilli</taxon>
        <taxon>Bacillales</taxon>
        <taxon>Paenibacillaceae</taxon>
        <taxon>Brevibacillus</taxon>
    </lineage>
</organism>
<accession>A0AAP3DIN0</accession>
<keyword evidence="3" id="KW-0067">ATP-binding</keyword>
<feature type="compositionally biased region" description="Polar residues" evidence="1">
    <location>
        <begin position="1"/>
        <end position="16"/>
    </location>
</feature>
<evidence type="ECO:0000313" key="3">
    <source>
        <dbReference type="EMBL" id="MCZ0808768.1"/>
    </source>
</evidence>
<dbReference type="InterPro" id="IPR003593">
    <property type="entry name" value="AAA+_ATPase"/>
</dbReference>
<proteinExistence type="predicted"/>
<sequence length="290" mass="33966">MESLQALTQSELNITKNGERSKPPARKCPHCENVLEPKRLELFGQIRWGAVTCRCETQAREAEEREKERREWLKLCSEFTSKDKLIRGATLQNYQERKGCAIAYKTARNFLETYEEWHREKAGVGIYFYGKNGLGKSHLLTALYREFVKQGKAVVFMTTYHMFQRFREVARTEDYAYQRRLLKVLYNCDVLFLDDVGGEVPYDSRSEKLLDVITSRSRKRPIIYSSNYSLEELEKWFGNNISELQIQGLRITDRILENVIPVTLDAESQRGIINDHHMDWIEGRLSGFES</sequence>
<reference evidence="3" key="1">
    <citation type="submission" date="2022-09" db="EMBL/GenBank/DDBJ databases">
        <title>Genome analysis and characterization of larvicidal activity of Brevibacillus strains.</title>
        <authorList>
            <person name="Patrusheva E.V."/>
            <person name="Izotova A.O."/>
            <person name="Toshchakov S.V."/>
            <person name="Sineoky S.P."/>
        </authorList>
    </citation>
    <scope>NUCLEOTIDE SEQUENCE</scope>
    <source>
        <strain evidence="3">VKPM_B-13247</strain>
    </source>
</reference>
<dbReference type="CDD" id="cd00009">
    <property type="entry name" value="AAA"/>
    <property type="match status" value="1"/>
</dbReference>
<dbReference type="InterPro" id="IPR002611">
    <property type="entry name" value="IstB_ATP-bd"/>
</dbReference>
<dbReference type="Pfam" id="PF01695">
    <property type="entry name" value="IstB_IS21"/>
    <property type="match status" value="1"/>
</dbReference>
<dbReference type="SMART" id="SM00382">
    <property type="entry name" value="AAA"/>
    <property type="match status" value="1"/>
</dbReference>
<dbReference type="Gene3D" id="3.40.50.300">
    <property type="entry name" value="P-loop containing nucleotide triphosphate hydrolases"/>
    <property type="match status" value="1"/>
</dbReference>
<keyword evidence="3" id="KW-0547">Nucleotide-binding</keyword>
<dbReference type="RefSeq" id="WP_258434216.1">
    <property type="nucleotide sequence ID" value="NZ_JANSGW010000024.1"/>
</dbReference>
<dbReference type="Proteomes" id="UP001077662">
    <property type="component" value="Unassembled WGS sequence"/>
</dbReference>
<gene>
    <name evidence="3" type="ORF">O0554_17925</name>
</gene>
<dbReference type="PANTHER" id="PTHR30050:SF4">
    <property type="entry name" value="ATP-BINDING PROTEIN RV3427C IN INSERTION SEQUENCE-RELATED"/>
    <property type="match status" value="1"/>
</dbReference>
<feature type="domain" description="AAA+ ATPase" evidence="2">
    <location>
        <begin position="122"/>
        <end position="261"/>
    </location>
</feature>
<evidence type="ECO:0000313" key="4">
    <source>
        <dbReference type="Proteomes" id="UP001077662"/>
    </source>
</evidence>
<protein>
    <submittedName>
        <fullName evidence="3">ATP-binding protein</fullName>
    </submittedName>
</protein>
<dbReference type="GO" id="GO:0005524">
    <property type="term" value="F:ATP binding"/>
    <property type="evidence" value="ECO:0007669"/>
    <property type="project" value="UniProtKB-KW"/>
</dbReference>
<evidence type="ECO:0000259" key="2">
    <source>
        <dbReference type="SMART" id="SM00382"/>
    </source>
</evidence>
<feature type="region of interest" description="Disordered" evidence="1">
    <location>
        <begin position="1"/>
        <end position="26"/>
    </location>
</feature>
<dbReference type="SUPFAM" id="SSF52540">
    <property type="entry name" value="P-loop containing nucleoside triphosphate hydrolases"/>
    <property type="match status" value="1"/>
</dbReference>
<dbReference type="GO" id="GO:0006260">
    <property type="term" value="P:DNA replication"/>
    <property type="evidence" value="ECO:0007669"/>
    <property type="project" value="TreeGrafter"/>
</dbReference>
<dbReference type="PANTHER" id="PTHR30050">
    <property type="entry name" value="CHROMOSOMAL REPLICATION INITIATOR PROTEIN DNAA"/>
    <property type="match status" value="1"/>
</dbReference>
<dbReference type="EMBL" id="JAPTNE010000024">
    <property type="protein sequence ID" value="MCZ0808768.1"/>
    <property type="molecule type" value="Genomic_DNA"/>
</dbReference>
<dbReference type="InterPro" id="IPR027417">
    <property type="entry name" value="P-loop_NTPase"/>
</dbReference>
<dbReference type="AlphaFoldDB" id="A0AAP3DIN0"/>
<comment type="caution">
    <text evidence="3">The sequence shown here is derived from an EMBL/GenBank/DDBJ whole genome shotgun (WGS) entry which is preliminary data.</text>
</comment>